<dbReference type="Pfam" id="PF03729">
    <property type="entry name" value="DUF308"/>
    <property type="match status" value="2"/>
</dbReference>
<evidence type="ECO:0000256" key="1">
    <source>
        <dbReference type="SAM" id="Phobius"/>
    </source>
</evidence>
<evidence type="ECO:0000313" key="3">
    <source>
        <dbReference type="Proteomes" id="UP000187261"/>
    </source>
</evidence>
<keyword evidence="1" id="KW-0472">Membrane</keyword>
<feature type="transmembrane region" description="Helical" evidence="1">
    <location>
        <begin position="156"/>
        <end position="181"/>
    </location>
</feature>
<proteinExistence type="predicted"/>
<name>A0A1U7PXK8_9FLAO</name>
<keyword evidence="1" id="KW-0812">Transmembrane</keyword>
<feature type="transmembrane region" description="Helical" evidence="1">
    <location>
        <begin position="16"/>
        <end position="35"/>
    </location>
</feature>
<feature type="transmembrane region" description="Helical" evidence="1">
    <location>
        <begin position="73"/>
        <end position="92"/>
    </location>
</feature>
<evidence type="ECO:0000313" key="2">
    <source>
        <dbReference type="EMBL" id="SIT96713.1"/>
    </source>
</evidence>
<dbReference type="RefSeq" id="WP_076782924.1">
    <property type="nucleotide sequence ID" value="NZ_FTPU01000012.1"/>
</dbReference>
<dbReference type="InterPro" id="IPR052712">
    <property type="entry name" value="Acid_resist_chaperone_HdeD"/>
</dbReference>
<accession>A0A1U7PXK8</accession>
<keyword evidence="1" id="KW-1133">Transmembrane helix</keyword>
<feature type="transmembrane region" description="Helical" evidence="1">
    <location>
        <begin position="98"/>
        <end position="121"/>
    </location>
</feature>
<reference evidence="3" key="1">
    <citation type="submission" date="2016-10" db="EMBL/GenBank/DDBJ databases">
        <authorList>
            <person name="Varghese N."/>
            <person name="Submissions S."/>
        </authorList>
    </citation>
    <scope>NUCLEOTIDE SEQUENCE [LARGE SCALE GENOMIC DNA]</scope>
    <source>
        <strain evidence="3">DSM 19482</strain>
    </source>
</reference>
<dbReference type="Proteomes" id="UP000187261">
    <property type="component" value="Unassembled WGS sequence"/>
</dbReference>
<dbReference type="STRING" id="1121284.SAMN05660493_01406"/>
<dbReference type="AlphaFoldDB" id="A0A1U7PXK8"/>
<sequence>MGTTFFKTIKNTVKHWYLPLIVGILLVIMGLYMFSIPQATYLSLVLFFSASFLVFGIMELVFAIQNKDNLDNWGWYLVGALLDLFVGIILFFQPQVAFVALPYFVGFSLMFRSVQGIGFAFDLKSYGVLQWGNLALISFIGLIGSVILILNPVLAGISLVVITAVAFIFSGISAIILAFNLKKLKNYPNKISKELKDKIESLKNEYHNELNK</sequence>
<dbReference type="PANTHER" id="PTHR34989:SF1">
    <property type="entry name" value="PROTEIN HDED"/>
    <property type="match status" value="1"/>
</dbReference>
<feature type="transmembrane region" description="Helical" evidence="1">
    <location>
        <begin position="41"/>
        <end position="61"/>
    </location>
</feature>
<dbReference type="InterPro" id="IPR005325">
    <property type="entry name" value="DUF308_memb"/>
</dbReference>
<dbReference type="GO" id="GO:0005886">
    <property type="term" value="C:plasma membrane"/>
    <property type="evidence" value="ECO:0007669"/>
    <property type="project" value="TreeGrafter"/>
</dbReference>
<protein>
    <submittedName>
        <fullName evidence="2">Uncharacterized membrane protein HdeD, DUF308 family</fullName>
    </submittedName>
</protein>
<dbReference type="PANTHER" id="PTHR34989">
    <property type="entry name" value="PROTEIN HDED"/>
    <property type="match status" value="1"/>
</dbReference>
<feature type="transmembrane region" description="Helical" evidence="1">
    <location>
        <begin position="128"/>
        <end position="150"/>
    </location>
</feature>
<gene>
    <name evidence="2" type="ORF">SAMN05660493_01406</name>
</gene>
<organism evidence="2 3">
    <name type="scientific">Epilithonimonas bovis DSM 19482</name>
    <dbReference type="NCBI Taxonomy" id="1121284"/>
    <lineage>
        <taxon>Bacteria</taxon>
        <taxon>Pseudomonadati</taxon>
        <taxon>Bacteroidota</taxon>
        <taxon>Flavobacteriia</taxon>
        <taxon>Flavobacteriales</taxon>
        <taxon>Weeksellaceae</taxon>
        <taxon>Chryseobacterium group</taxon>
        <taxon>Epilithonimonas</taxon>
    </lineage>
</organism>
<keyword evidence="3" id="KW-1185">Reference proteome</keyword>
<dbReference type="OrthoDB" id="7059775at2"/>
<dbReference type="EMBL" id="FTPU01000012">
    <property type="protein sequence ID" value="SIT96713.1"/>
    <property type="molecule type" value="Genomic_DNA"/>
</dbReference>